<dbReference type="InterPro" id="IPR002347">
    <property type="entry name" value="SDR_fam"/>
</dbReference>
<dbReference type="PANTHER" id="PTHR44196">
    <property type="entry name" value="DEHYDROGENASE/REDUCTASE SDR FAMILY MEMBER 7B"/>
    <property type="match status" value="1"/>
</dbReference>
<name>A0ABS2KQZ8_9NOCA</name>
<reference evidence="4 5" key="1">
    <citation type="submission" date="2021-01" db="EMBL/GenBank/DDBJ databases">
        <title>Genomics of switchgrass bacterial isolates.</title>
        <authorList>
            <person name="Shade A."/>
        </authorList>
    </citation>
    <scope>NUCLEOTIDE SEQUENCE [LARGE SCALE GENOMIC DNA]</scope>
    <source>
        <strain evidence="4 5">PvP111</strain>
    </source>
</reference>
<dbReference type="RefSeq" id="WP_204866377.1">
    <property type="nucleotide sequence ID" value="NZ_JAFBBK010000001.1"/>
</dbReference>
<dbReference type="InterPro" id="IPR036291">
    <property type="entry name" value="NAD(P)-bd_dom_sf"/>
</dbReference>
<dbReference type="PRINTS" id="PR00081">
    <property type="entry name" value="GDHRDH"/>
</dbReference>
<dbReference type="PANTHER" id="PTHR44196:SF1">
    <property type="entry name" value="DEHYDROGENASE_REDUCTASE SDR FAMILY MEMBER 7B"/>
    <property type="match status" value="1"/>
</dbReference>
<evidence type="ECO:0000256" key="1">
    <source>
        <dbReference type="ARBA" id="ARBA00006484"/>
    </source>
</evidence>
<dbReference type="Proteomes" id="UP000703038">
    <property type="component" value="Unassembled WGS sequence"/>
</dbReference>
<dbReference type="PRINTS" id="PR00080">
    <property type="entry name" value="SDRFAMILY"/>
</dbReference>
<sequence>MGRQKIVITGASSGLGEEMARRFAAMGRDVGLCARRVDRLEALRAELTARHPDITVAVAAMDVTDHESVVAGVEALRDSLGGLDRMIVNAGLGKGARLGTGRAGVNLETARTNFVGVVSQVEAALAVFREQNAGHLVLVSSVSADRGLPGSKAVYSASKAGVSALGEALVAELRRTPIAVTTVLPGYVATDMSSRAGDAGRLMSSLDDGVSAMVEAIEKEVTRSALPGLTWKAIDVVLRALPRRVTDGLV</sequence>
<evidence type="ECO:0000313" key="5">
    <source>
        <dbReference type="Proteomes" id="UP000703038"/>
    </source>
</evidence>
<comment type="caution">
    <text evidence="4">The sequence shown here is derived from an EMBL/GenBank/DDBJ whole genome shotgun (WGS) entry which is preliminary data.</text>
</comment>
<dbReference type="Gene3D" id="3.40.50.720">
    <property type="entry name" value="NAD(P)-binding Rossmann-like Domain"/>
    <property type="match status" value="1"/>
</dbReference>
<evidence type="ECO:0000256" key="2">
    <source>
        <dbReference type="ARBA" id="ARBA00023002"/>
    </source>
</evidence>
<gene>
    <name evidence="4" type="ORF">JOE42_000419</name>
</gene>
<evidence type="ECO:0000256" key="3">
    <source>
        <dbReference type="RuleBase" id="RU000363"/>
    </source>
</evidence>
<keyword evidence="5" id="KW-1185">Reference proteome</keyword>
<keyword evidence="2" id="KW-0560">Oxidoreductase</keyword>
<dbReference type="SUPFAM" id="SSF51735">
    <property type="entry name" value="NAD(P)-binding Rossmann-fold domains"/>
    <property type="match status" value="1"/>
</dbReference>
<organism evidence="4 5">
    <name type="scientific">Rhodococcoides corynebacterioides</name>
    <dbReference type="NCBI Taxonomy" id="53972"/>
    <lineage>
        <taxon>Bacteria</taxon>
        <taxon>Bacillati</taxon>
        <taxon>Actinomycetota</taxon>
        <taxon>Actinomycetes</taxon>
        <taxon>Mycobacteriales</taxon>
        <taxon>Nocardiaceae</taxon>
        <taxon>Rhodococcoides</taxon>
    </lineage>
</organism>
<accession>A0ABS2KQZ8</accession>
<comment type="similarity">
    <text evidence="1 3">Belongs to the short-chain dehydrogenases/reductases (SDR) family.</text>
</comment>
<protein>
    <submittedName>
        <fullName evidence="4">Short-subunit dehydrogenase</fullName>
    </submittedName>
</protein>
<proteinExistence type="inferred from homology"/>
<dbReference type="NCBIfam" id="NF006099">
    <property type="entry name" value="PRK08251.1"/>
    <property type="match status" value="1"/>
</dbReference>
<dbReference type="EMBL" id="JAFBBK010000001">
    <property type="protein sequence ID" value="MBM7413686.1"/>
    <property type="molecule type" value="Genomic_DNA"/>
</dbReference>
<evidence type="ECO:0000313" key="4">
    <source>
        <dbReference type="EMBL" id="MBM7413686.1"/>
    </source>
</evidence>
<dbReference type="Pfam" id="PF00106">
    <property type="entry name" value="adh_short"/>
    <property type="match status" value="1"/>
</dbReference>